<dbReference type="CDD" id="cd06062">
    <property type="entry name" value="H2MP_MemB-H2up"/>
    <property type="match status" value="1"/>
</dbReference>
<comment type="caution">
    <text evidence="8">The sequence shown here is derived from an EMBL/GenBank/DDBJ whole genome shotgun (WGS) entry which is preliminary data.</text>
</comment>
<dbReference type="InterPro" id="IPR023430">
    <property type="entry name" value="Pept_HybD-like_dom_sf"/>
</dbReference>
<evidence type="ECO:0000313" key="9">
    <source>
        <dbReference type="Proteomes" id="UP000471031"/>
    </source>
</evidence>
<evidence type="ECO:0000256" key="2">
    <source>
        <dbReference type="ARBA" id="ARBA00022596"/>
    </source>
</evidence>
<dbReference type="SUPFAM" id="SSF53163">
    <property type="entry name" value="HybD-like"/>
    <property type="match status" value="1"/>
</dbReference>
<keyword evidence="3" id="KW-0645">Protease</keyword>
<keyword evidence="9" id="KW-1185">Reference proteome</keyword>
<evidence type="ECO:0000256" key="1">
    <source>
        <dbReference type="ARBA" id="ARBA00006814"/>
    </source>
</evidence>
<keyword evidence="5" id="KW-0064">Aspartyl protease</keyword>
<dbReference type="GO" id="GO:0008047">
    <property type="term" value="F:enzyme activator activity"/>
    <property type="evidence" value="ECO:0007669"/>
    <property type="project" value="InterPro"/>
</dbReference>
<dbReference type="PANTHER" id="PTHR30302">
    <property type="entry name" value="HYDROGENASE 1 MATURATION PROTEASE"/>
    <property type="match status" value="1"/>
</dbReference>
<dbReference type="EMBL" id="WXEX01000002">
    <property type="protein sequence ID" value="MZP41985.1"/>
    <property type="molecule type" value="Genomic_DNA"/>
</dbReference>
<accession>A0A845LBU7</accession>
<proteinExistence type="inferred from homology"/>
<dbReference type="InterPro" id="IPR000671">
    <property type="entry name" value="Peptidase_A31"/>
</dbReference>
<feature type="binding site" evidence="7">
    <location>
        <position position="100"/>
    </location>
    <ligand>
        <name>Ni(2+)</name>
        <dbReference type="ChEBI" id="CHEBI:49786"/>
    </ligand>
</feature>
<gene>
    <name evidence="8" type="primary">hybD</name>
    <name evidence="8" type="ORF">GTO89_02915</name>
</gene>
<dbReference type="PANTHER" id="PTHR30302:SF1">
    <property type="entry name" value="HYDROGENASE 2 MATURATION PROTEASE"/>
    <property type="match status" value="1"/>
</dbReference>
<keyword evidence="2 7" id="KW-0533">Nickel</keyword>
<dbReference type="Gene3D" id="3.40.50.1450">
    <property type="entry name" value="HybD-like"/>
    <property type="match status" value="1"/>
</dbReference>
<evidence type="ECO:0000256" key="5">
    <source>
        <dbReference type="ARBA" id="ARBA00022750"/>
    </source>
</evidence>
<dbReference type="PRINTS" id="PR00446">
    <property type="entry name" value="HYDRGNUPTAKE"/>
</dbReference>
<protein>
    <submittedName>
        <fullName evidence="8">HyaD/HybD family hydrogenase maturation endopeptidase</fullName>
    </submittedName>
</protein>
<evidence type="ECO:0000313" key="8">
    <source>
        <dbReference type="EMBL" id="MZP41985.1"/>
    </source>
</evidence>
<dbReference type="OrthoDB" id="9794619at2"/>
<comment type="similarity">
    <text evidence="1">Belongs to the peptidase A31 family.</text>
</comment>
<feature type="binding site" evidence="7">
    <location>
        <position position="70"/>
    </location>
    <ligand>
        <name>Ni(2+)</name>
        <dbReference type="ChEBI" id="CHEBI:49786"/>
    </ligand>
</feature>
<dbReference type="InterPro" id="IPR004419">
    <property type="entry name" value="Pept_A31_hyd_express"/>
</dbReference>
<dbReference type="RefSeq" id="WP_161260572.1">
    <property type="nucleotide sequence ID" value="NZ_JAFBDC010000002.1"/>
</dbReference>
<dbReference type="GO" id="GO:0016485">
    <property type="term" value="P:protein processing"/>
    <property type="evidence" value="ECO:0007669"/>
    <property type="project" value="InterPro"/>
</dbReference>
<keyword evidence="6" id="KW-0378">Hydrolase</keyword>
<sequence length="167" mass="18113">MEKKQDKERKIIIMGLGNLLFTDEGLGVHAIRRMEAGYDFAPEVELIDGGTLGLLLLDHLEEASHFLCIDAVNAGKAPGTLVRLEKEQLPSYLGVKMSQHQMGFQEVLALANLRGTLPAEMVLIGVQPESLEWGTELSPTVAAVLPGVIEAALEQLVHWGLPATPKP</sequence>
<reference evidence="8 9" key="1">
    <citation type="submission" date="2020-01" db="EMBL/GenBank/DDBJ databases">
        <title>Whole genome sequence of Heliobacterium gestii DSM 11169.</title>
        <authorList>
            <person name="Kyndt J.A."/>
            <person name="Meyer T.E."/>
        </authorList>
    </citation>
    <scope>NUCLEOTIDE SEQUENCE [LARGE SCALE GENOMIC DNA]</scope>
    <source>
        <strain evidence="8 9">DSM 11169</strain>
    </source>
</reference>
<evidence type="ECO:0000256" key="4">
    <source>
        <dbReference type="ARBA" id="ARBA00022723"/>
    </source>
</evidence>
<dbReference type="AlphaFoldDB" id="A0A845LBU7"/>
<dbReference type="FunFam" id="3.40.50.1450:FF:000002">
    <property type="entry name" value="Hydrogenase 1 maturation protease"/>
    <property type="match status" value="1"/>
</dbReference>
<evidence type="ECO:0000256" key="7">
    <source>
        <dbReference type="PIRSR" id="PIRSR604419-1"/>
    </source>
</evidence>
<feature type="binding site" evidence="7">
    <location>
        <position position="24"/>
    </location>
    <ligand>
        <name>Ni(2+)</name>
        <dbReference type="ChEBI" id="CHEBI:49786"/>
    </ligand>
</feature>
<evidence type="ECO:0000256" key="6">
    <source>
        <dbReference type="ARBA" id="ARBA00022801"/>
    </source>
</evidence>
<organism evidence="8 9">
    <name type="scientific">Heliomicrobium gestii</name>
    <name type="common">Heliobacterium gestii</name>
    <dbReference type="NCBI Taxonomy" id="2699"/>
    <lineage>
        <taxon>Bacteria</taxon>
        <taxon>Bacillati</taxon>
        <taxon>Bacillota</taxon>
        <taxon>Clostridia</taxon>
        <taxon>Eubacteriales</taxon>
        <taxon>Heliobacteriaceae</taxon>
        <taxon>Heliomicrobium</taxon>
    </lineage>
</organism>
<dbReference type="NCBIfam" id="TIGR00072">
    <property type="entry name" value="hydrog_prot"/>
    <property type="match status" value="1"/>
</dbReference>
<evidence type="ECO:0000256" key="3">
    <source>
        <dbReference type="ARBA" id="ARBA00022670"/>
    </source>
</evidence>
<dbReference type="NCBIfam" id="TIGR00140">
    <property type="entry name" value="hupD"/>
    <property type="match status" value="1"/>
</dbReference>
<dbReference type="Pfam" id="PF01750">
    <property type="entry name" value="HycI"/>
    <property type="match status" value="1"/>
</dbReference>
<dbReference type="GO" id="GO:0004190">
    <property type="term" value="F:aspartic-type endopeptidase activity"/>
    <property type="evidence" value="ECO:0007669"/>
    <property type="project" value="UniProtKB-KW"/>
</dbReference>
<dbReference type="GO" id="GO:0046872">
    <property type="term" value="F:metal ion binding"/>
    <property type="evidence" value="ECO:0007669"/>
    <property type="project" value="UniProtKB-KW"/>
</dbReference>
<name>A0A845LBU7_HELGE</name>
<dbReference type="Proteomes" id="UP000471031">
    <property type="component" value="Unassembled WGS sequence"/>
</dbReference>
<keyword evidence="4 7" id="KW-0479">Metal-binding</keyword>